<comment type="caution">
    <text evidence="1">The sequence shown here is derived from an EMBL/GenBank/DDBJ whole genome shotgun (WGS) entry which is preliminary data.</text>
</comment>
<accession>K1L821</accession>
<dbReference type="AlphaFoldDB" id="K1L821"/>
<name>K1L821_CECL9</name>
<dbReference type="EMBL" id="AMGM01000005">
    <property type="protein sequence ID" value="EKB50821.1"/>
    <property type="molecule type" value="Genomic_DNA"/>
</dbReference>
<evidence type="ECO:0000313" key="1">
    <source>
        <dbReference type="EMBL" id="EKB50821.1"/>
    </source>
</evidence>
<gene>
    <name evidence="1" type="ORF">B879_00566</name>
</gene>
<dbReference type="RefSeq" id="WP_009183615.1">
    <property type="nucleotide sequence ID" value="NZ_AMGM01000005.1"/>
</dbReference>
<organism evidence="1 2">
    <name type="scientific">Cecembia lonarensis (strain CCUG 58316 / KCTC 22772 / LW9)</name>
    <dbReference type="NCBI Taxonomy" id="1225176"/>
    <lineage>
        <taxon>Bacteria</taxon>
        <taxon>Pseudomonadati</taxon>
        <taxon>Bacteroidota</taxon>
        <taxon>Cytophagia</taxon>
        <taxon>Cytophagales</taxon>
        <taxon>Cyclobacteriaceae</taxon>
        <taxon>Cecembia</taxon>
    </lineage>
</organism>
<proteinExistence type="predicted"/>
<sequence length="204" mass="23442">MYKAFFPQAICANWIISDNDPDNKYIELLGFNGEYLISISYEVDENEENPYFLNFQQMKGSFLRYDYTSFGMKTWYASPKAAVTAAIELMAIVREFYPKFFPISHEIYVGLGPSSQLEQIQRSLGGVLMVSDAFGQELVFKQVLFMPQEHDLMVTASKIIKSYSTAFQVTEPDFIGGILCNEKAQYLGRLDFHGNPLNEFIYHH</sequence>
<evidence type="ECO:0000313" key="2">
    <source>
        <dbReference type="Proteomes" id="UP000004478"/>
    </source>
</evidence>
<dbReference type="Proteomes" id="UP000004478">
    <property type="component" value="Unassembled WGS sequence"/>
</dbReference>
<reference evidence="1 2" key="1">
    <citation type="journal article" date="2012" name="J. Bacteriol.">
        <title>Draft Genome Sequence of Cecembia lonarensis Strain LW9T, Isolated from Lonar Lake, a Haloalkaline Lake in India.</title>
        <authorList>
            <person name="Shivaji S."/>
            <person name="Ara S."/>
            <person name="Singh A."/>
            <person name="Pinnaka A.K."/>
        </authorList>
    </citation>
    <scope>NUCLEOTIDE SEQUENCE [LARGE SCALE GENOMIC DNA]</scope>
    <source>
        <strain evidence="1 2">LW9</strain>
    </source>
</reference>
<protein>
    <submittedName>
        <fullName evidence="1">Uncharacterized protein</fullName>
    </submittedName>
</protein>
<keyword evidence="2" id="KW-1185">Reference proteome</keyword>
<dbReference type="OrthoDB" id="824893at2"/>